<comment type="caution">
    <text evidence="3">The sequence shown here is derived from an EMBL/GenBank/DDBJ whole genome shotgun (WGS) entry which is preliminary data.</text>
</comment>
<dbReference type="EMBL" id="CAJMWX010001380">
    <property type="protein sequence ID" value="CAE6485691.1"/>
    <property type="molecule type" value="Genomic_DNA"/>
</dbReference>
<dbReference type="PRINTS" id="PR00449">
    <property type="entry name" value="RASTRNSFRMNG"/>
</dbReference>
<dbReference type="SMART" id="SM00173">
    <property type="entry name" value="RAS"/>
    <property type="match status" value="2"/>
</dbReference>
<dbReference type="CDD" id="cd00154">
    <property type="entry name" value="Rab"/>
    <property type="match status" value="1"/>
</dbReference>
<dbReference type="InterPro" id="IPR005225">
    <property type="entry name" value="Small_GTP-bd"/>
</dbReference>
<protein>
    <submittedName>
        <fullName evidence="3">Uncharacterized protein</fullName>
    </submittedName>
</protein>
<feature type="region of interest" description="Disordered" evidence="2">
    <location>
        <begin position="324"/>
        <end position="355"/>
    </location>
</feature>
<organism evidence="3 4">
    <name type="scientific">Rhizoctonia solani</name>
    <dbReference type="NCBI Taxonomy" id="456999"/>
    <lineage>
        <taxon>Eukaryota</taxon>
        <taxon>Fungi</taxon>
        <taxon>Dikarya</taxon>
        <taxon>Basidiomycota</taxon>
        <taxon>Agaricomycotina</taxon>
        <taxon>Agaricomycetes</taxon>
        <taxon>Cantharellales</taxon>
        <taxon>Ceratobasidiaceae</taxon>
        <taxon>Rhizoctonia</taxon>
    </lineage>
</organism>
<dbReference type="SUPFAM" id="SSF52540">
    <property type="entry name" value="P-loop containing nucleoside triphosphate hydrolases"/>
    <property type="match status" value="2"/>
</dbReference>
<comment type="similarity">
    <text evidence="1">Belongs to the small GTPase superfamily. Rab family.</text>
</comment>
<accession>A0A8H3CLD5</accession>
<gene>
    <name evidence="3" type="ORF">RDB_LOCUS131453</name>
</gene>
<dbReference type="SMART" id="SM00175">
    <property type="entry name" value="RAB"/>
    <property type="match status" value="2"/>
</dbReference>
<dbReference type="InterPro" id="IPR001806">
    <property type="entry name" value="Small_GTPase"/>
</dbReference>
<name>A0A8H3CLD5_9AGAM</name>
<evidence type="ECO:0000256" key="2">
    <source>
        <dbReference type="SAM" id="MobiDB-lite"/>
    </source>
</evidence>
<dbReference type="InterPro" id="IPR050209">
    <property type="entry name" value="Rab_GTPases_membrane_traffic"/>
</dbReference>
<dbReference type="Proteomes" id="UP000663888">
    <property type="component" value="Unassembled WGS sequence"/>
</dbReference>
<dbReference type="NCBIfam" id="TIGR00231">
    <property type="entry name" value="small_GTP"/>
    <property type="match status" value="2"/>
</dbReference>
<evidence type="ECO:0000313" key="4">
    <source>
        <dbReference type="Proteomes" id="UP000663888"/>
    </source>
</evidence>
<dbReference type="AlphaFoldDB" id="A0A8H3CLD5"/>
<proteinExistence type="inferred from homology"/>
<dbReference type="FunFam" id="3.40.50.300:FF:001447">
    <property type="entry name" value="Ras-related protein Rab-1B"/>
    <property type="match status" value="1"/>
</dbReference>
<dbReference type="InterPro" id="IPR027417">
    <property type="entry name" value="P-loop_NTPase"/>
</dbReference>
<evidence type="ECO:0000256" key="1">
    <source>
        <dbReference type="ARBA" id="ARBA00006270"/>
    </source>
</evidence>
<sequence length="593" mass="65844">MAVVEISQQSETGYLTVTYNPPGQGTTVQAAAIPLSKNYGTALTSAKEALCRHFPRGSSTNKHWWLAIPVKTKEGDLWAEVSPEAFPDIIKQKETEFRLCEDHQNVGLLPLGGDRDITYKLKLIVIGEMSVGKSMMFEYFTKLKKDRSTELSPTLGARSDISTRFITAQSARLRVELWDTGTTGYSIQDQSKGSSLIKVQNVNQSLSWRKWRAAWLKDLRNETNEDAPIMLVGNQIDLSDLREVGTSEGKKFADDNNLLFAEISAKEGTGVDNAFHTLVNEVFNQLKKHNKLSEYDTSKRARTVELNAQDEKDRSYLSIWLQEPSEGDPLGATSTAASGPERPQPSHTPSLPPYSPALGKARLLTVTYIPPGDSEATSHTALIPWTNDYELGNLESSFGFVRIARLDVTVLPIGHEQTTAEGDSYYQFKIITVGQRNVGKSMMLQYFTKPEEARLSTLSSTVGPSMDIANRFMTAHGELVKTVLWDTAGQEAFRAMTKPLYRGVHGVFLVYSIADAESFNNCPEWLTEIRAHVDENVPIMLIGNQIDRTEGRAVETSDAQAFAIEHKLLFAEISGMYGTNVETAFQKLVHGEC</sequence>
<dbReference type="GO" id="GO:0003924">
    <property type="term" value="F:GTPase activity"/>
    <property type="evidence" value="ECO:0007669"/>
    <property type="project" value="InterPro"/>
</dbReference>
<dbReference type="PROSITE" id="PS51419">
    <property type="entry name" value="RAB"/>
    <property type="match status" value="2"/>
</dbReference>
<dbReference type="Pfam" id="PF00071">
    <property type="entry name" value="Ras"/>
    <property type="match status" value="2"/>
</dbReference>
<evidence type="ECO:0000313" key="3">
    <source>
        <dbReference type="EMBL" id="CAE6485691.1"/>
    </source>
</evidence>
<dbReference type="PANTHER" id="PTHR47979">
    <property type="entry name" value="DRAB11-RELATED"/>
    <property type="match status" value="1"/>
</dbReference>
<reference evidence="3" key="1">
    <citation type="submission" date="2021-01" db="EMBL/GenBank/DDBJ databases">
        <authorList>
            <person name="Kaushik A."/>
        </authorList>
    </citation>
    <scope>NUCLEOTIDE SEQUENCE</scope>
    <source>
        <strain evidence="3">AG4-R118</strain>
    </source>
</reference>
<dbReference type="Gene3D" id="3.40.50.300">
    <property type="entry name" value="P-loop containing nucleotide triphosphate hydrolases"/>
    <property type="match status" value="2"/>
</dbReference>
<dbReference type="PROSITE" id="PS51421">
    <property type="entry name" value="RAS"/>
    <property type="match status" value="1"/>
</dbReference>
<dbReference type="SMART" id="SM00174">
    <property type="entry name" value="RHO"/>
    <property type="match status" value="1"/>
</dbReference>
<dbReference type="GO" id="GO:0005525">
    <property type="term" value="F:GTP binding"/>
    <property type="evidence" value="ECO:0007669"/>
    <property type="project" value="InterPro"/>
</dbReference>